<dbReference type="EMBL" id="PVWK01000111">
    <property type="protein sequence ID" value="PSB26229.1"/>
    <property type="molecule type" value="Genomic_DNA"/>
</dbReference>
<evidence type="ECO:0000313" key="2">
    <source>
        <dbReference type="Proteomes" id="UP000239576"/>
    </source>
</evidence>
<dbReference type="AlphaFoldDB" id="A0A2T1E0I8"/>
<protein>
    <submittedName>
        <fullName evidence="1">DUF2993 domain-containing protein</fullName>
    </submittedName>
</protein>
<dbReference type="InterPro" id="IPR021373">
    <property type="entry name" value="DUF2993"/>
</dbReference>
<evidence type="ECO:0000313" key="1">
    <source>
        <dbReference type="EMBL" id="PSB26229.1"/>
    </source>
</evidence>
<reference evidence="1 2" key="2">
    <citation type="submission" date="2018-03" db="EMBL/GenBank/DDBJ databases">
        <title>The ancient ancestry and fast evolution of plastids.</title>
        <authorList>
            <person name="Moore K.R."/>
            <person name="Magnabosco C."/>
            <person name="Momper L."/>
            <person name="Gold D.A."/>
            <person name="Bosak T."/>
            <person name="Fournier G.P."/>
        </authorList>
    </citation>
    <scope>NUCLEOTIDE SEQUENCE [LARGE SCALE GENOMIC DNA]</scope>
    <source>
        <strain evidence="1 2">ULC18</strain>
    </source>
</reference>
<dbReference type="OrthoDB" id="420681at2"/>
<name>A0A2T1E0I8_9CYAN</name>
<sequence length="191" mass="21177">MVMKQDLRVETMQLQTSSIAINPLSAAFGKIELTQPADAETQVVLTETDINRAFNSKFIRDKMQNLKVHVNGEAVTVDTQQMAFRLPGDHKVLLSTDVILEQVGETKRVAFTAVPQVSPDGQSITLEDLEYVEGKELSPALTDALLNQAKELLDLRNFKLGEMSIQLKSLEAQESKLVLRAIARIEQFPAA</sequence>
<dbReference type="Pfam" id="PF11209">
    <property type="entry name" value="LmeA"/>
    <property type="match status" value="1"/>
</dbReference>
<proteinExistence type="predicted"/>
<comment type="caution">
    <text evidence="1">The sequence shown here is derived from an EMBL/GenBank/DDBJ whole genome shotgun (WGS) entry which is preliminary data.</text>
</comment>
<dbReference type="Proteomes" id="UP000239576">
    <property type="component" value="Unassembled WGS sequence"/>
</dbReference>
<accession>A0A2T1E0I8</accession>
<keyword evidence="2" id="KW-1185">Reference proteome</keyword>
<organism evidence="1 2">
    <name type="scientific">Stenomitos frigidus ULC18</name>
    <dbReference type="NCBI Taxonomy" id="2107698"/>
    <lineage>
        <taxon>Bacteria</taxon>
        <taxon>Bacillati</taxon>
        <taxon>Cyanobacteriota</taxon>
        <taxon>Cyanophyceae</taxon>
        <taxon>Leptolyngbyales</taxon>
        <taxon>Leptolyngbyaceae</taxon>
        <taxon>Stenomitos</taxon>
    </lineage>
</organism>
<gene>
    <name evidence="1" type="ORF">C7B82_20640</name>
</gene>
<reference evidence="2" key="1">
    <citation type="submission" date="2018-02" db="EMBL/GenBank/DDBJ databases">
        <authorList>
            <person name="Moore K."/>
            <person name="Momper L."/>
        </authorList>
    </citation>
    <scope>NUCLEOTIDE SEQUENCE [LARGE SCALE GENOMIC DNA]</scope>
    <source>
        <strain evidence="2">ULC18</strain>
    </source>
</reference>